<dbReference type="InterPro" id="IPR000653">
    <property type="entry name" value="DegT/StrS_aminotransferase"/>
</dbReference>
<gene>
    <name evidence="2" type="ORF">J0A65_22450</name>
</gene>
<sequence length="151" mass="16876">RHGQDRRYHHIRVGVNSRLDTLQAAILLPKLEIFPRELEQRGQVAHSYGRLLGEAGITAPFVESYNHSAWAQYTVQITARDQVQERLKVVGIPTAVHYPIPLNRQPAVQDDVCLPVGDAIAERVMSLPMHPYLGVAKQATIIQSLQESLGI</sequence>
<dbReference type="EMBL" id="JAFKCS010000122">
    <property type="protein sequence ID" value="MBN7822640.1"/>
    <property type="molecule type" value="Genomic_DNA"/>
</dbReference>
<reference evidence="2 3" key="1">
    <citation type="submission" date="2021-03" db="EMBL/GenBank/DDBJ databases">
        <title>novel species isolated from a fishpond in China.</title>
        <authorList>
            <person name="Lu H."/>
            <person name="Cai Z."/>
        </authorList>
    </citation>
    <scope>NUCLEOTIDE SEQUENCE [LARGE SCALE GENOMIC DNA]</scope>
    <source>
        <strain evidence="2 3">Y57</strain>
    </source>
</reference>
<keyword evidence="2" id="KW-0032">Aminotransferase</keyword>
<evidence type="ECO:0000256" key="1">
    <source>
        <dbReference type="ARBA" id="ARBA00022898"/>
    </source>
</evidence>
<evidence type="ECO:0000313" key="2">
    <source>
        <dbReference type="EMBL" id="MBN7822640.1"/>
    </source>
</evidence>
<organism evidence="2 3">
    <name type="scientific">Bowmanella yangjiangensis</name>
    <dbReference type="NCBI Taxonomy" id="2811230"/>
    <lineage>
        <taxon>Bacteria</taxon>
        <taxon>Pseudomonadati</taxon>
        <taxon>Pseudomonadota</taxon>
        <taxon>Gammaproteobacteria</taxon>
        <taxon>Alteromonadales</taxon>
        <taxon>Alteromonadaceae</taxon>
        <taxon>Bowmanella</taxon>
    </lineage>
</organism>
<accession>A0ABS3D214</accession>
<keyword evidence="3" id="KW-1185">Reference proteome</keyword>
<dbReference type="InterPro" id="IPR015424">
    <property type="entry name" value="PyrdxlP-dep_Trfase"/>
</dbReference>
<comment type="caution">
    <text evidence="2">The sequence shown here is derived from an EMBL/GenBank/DDBJ whole genome shotgun (WGS) entry which is preliminary data.</text>
</comment>
<dbReference type="SUPFAM" id="SSF53383">
    <property type="entry name" value="PLP-dependent transferases"/>
    <property type="match status" value="1"/>
</dbReference>
<dbReference type="GO" id="GO:0008483">
    <property type="term" value="F:transaminase activity"/>
    <property type="evidence" value="ECO:0007669"/>
    <property type="project" value="UniProtKB-KW"/>
</dbReference>
<dbReference type="Proteomes" id="UP000663992">
    <property type="component" value="Unassembled WGS sequence"/>
</dbReference>
<name>A0ABS3D214_9ALTE</name>
<dbReference type="Pfam" id="PF01041">
    <property type="entry name" value="DegT_DnrJ_EryC1"/>
    <property type="match status" value="1"/>
</dbReference>
<dbReference type="PANTHER" id="PTHR30244">
    <property type="entry name" value="TRANSAMINASE"/>
    <property type="match status" value="1"/>
</dbReference>
<dbReference type="InterPro" id="IPR015421">
    <property type="entry name" value="PyrdxlP-dep_Trfase_major"/>
</dbReference>
<dbReference type="PANTHER" id="PTHR30244:SF42">
    <property type="entry name" value="UDP-2-ACETAMIDO-2-DEOXY-3-OXO-D-GLUCURONATE AMINOTRANSFERASE"/>
    <property type="match status" value="1"/>
</dbReference>
<evidence type="ECO:0000313" key="3">
    <source>
        <dbReference type="Proteomes" id="UP000663992"/>
    </source>
</evidence>
<proteinExistence type="predicted"/>
<dbReference type="Gene3D" id="3.40.640.10">
    <property type="entry name" value="Type I PLP-dependent aspartate aminotransferase-like (Major domain)"/>
    <property type="match status" value="1"/>
</dbReference>
<dbReference type="RefSeq" id="WP_206596540.1">
    <property type="nucleotide sequence ID" value="NZ_JAFKCS010000122.1"/>
</dbReference>
<keyword evidence="1" id="KW-0663">Pyridoxal phosphate</keyword>
<feature type="non-terminal residue" evidence="2">
    <location>
        <position position="1"/>
    </location>
</feature>
<protein>
    <submittedName>
        <fullName evidence="2">DegT/DnrJ/EryC1/StrS aminotransferase family protein</fullName>
    </submittedName>
</protein>
<keyword evidence="2" id="KW-0808">Transferase</keyword>